<dbReference type="Pfam" id="PF16640">
    <property type="entry name" value="Big_3_5"/>
    <property type="match status" value="1"/>
</dbReference>
<evidence type="ECO:0000256" key="4">
    <source>
        <dbReference type="ARBA" id="ARBA00022984"/>
    </source>
</evidence>
<dbReference type="SUPFAM" id="SSF141523">
    <property type="entry name" value="L,D-transpeptidase catalytic domain-like"/>
    <property type="match status" value="1"/>
</dbReference>
<evidence type="ECO:0000256" key="5">
    <source>
        <dbReference type="ARBA" id="ARBA00023316"/>
    </source>
</evidence>
<dbReference type="PANTHER" id="PTHR30582">
    <property type="entry name" value="L,D-TRANSPEPTIDASE"/>
    <property type="match status" value="1"/>
</dbReference>
<dbReference type="InterPro" id="IPR005490">
    <property type="entry name" value="LD_TPept_cat_dom"/>
</dbReference>
<evidence type="ECO:0000256" key="1">
    <source>
        <dbReference type="ARBA" id="ARBA00004752"/>
    </source>
</evidence>
<dbReference type="GO" id="GO:0008360">
    <property type="term" value="P:regulation of cell shape"/>
    <property type="evidence" value="ECO:0007669"/>
    <property type="project" value="UniProtKB-UniRule"/>
</dbReference>
<proteinExistence type="predicted"/>
<evidence type="ECO:0000256" key="6">
    <source>
        <dbReference type="PROSITE-ProRule" id="PRU01373"/>
    </source>
</evidence>
<dbReference type="PANTHER" id="PTHR30582:SF33">
    <property type="entry name" value="EXPORTED PROTEIN"/>
    <property type="match status" value="1"/>
</dbReference>
<sequence length="461" mass="47571">MRPWGRRIATALTLVLAAGTPLVVAGSAQAATAATGAASVSSVPAPQVAAAGIATTTTLTIDPNQRAYSGGGSVADIWVKSANGQIPGGELLVWEGSTLRARGMVNGSGHARLALPRNMTVGNHRLQARFWPVSTSGYTTSLSAPAILSISRDRTGVGISGSAAVTVGTTARLDLSVAAATRPGTGSVDVLLDGKKVATRQLNPYGRTWYMIPTNLSAGNHQLIVHYSGSSILGAANAGRVITVSKVAPTVQSVTSETSVGAGARPLFTVAVSGAAPVPTGTVKVLLDGRTVATKTLTGRAFTVQLPALSAGIHTVIAAYSGDSRFVAANATTKTITAHAPNPCPATAKACVDLTNDQSWLQSGGRITYGPVPITSGRPGYRTYPGTFPVYWKHKDHYSSEFAGAPMPNSVFFDGGIAFHAGSLTVWSHGCIHLSYEASEVYFNTLQEGDDVYVFGYAPYA</sequence>
<dbReference type="GO" id="GO:0016740">
    <property type="term" value="F:transferase activity"/>
    <property type="evidence" value="ECO:0007669"/>
    <property type="project" value="UniProtKB-KW"/>
</dbReference>
<feature type="active site" description="Nucleophile" evidence="6">
    <location>
        <position position="431"/>
    </location>
</feature>
<dbReference type="UniPathway" id="UPA00219"/>
<organism evidence="9 10">
    <name type="scientific">Nakamurella alba</name>
    <dbReference type="NCBI Taxonomy" id="2665158"/>
    <lineage>
        <taxon>Bacteria</taxon>
        <taxon>Bacillati</taxon>
        <taxon>Actinomycetota</taxon>
        <taxon>Actinomycetes</taxon>
        <taxon>Nakamurellales</taxon>
        <taxon>Nakamurellaceae</taxon>
        <taxon>Nakamurella</taxon>
    </lineage>
</organism>
<name>A0A7K1FTI4_9ACTN</name>
<dbReference type="EMBL" id="WLYK01000011">
    <property type="protein sequence ID" value="MTD16699.1"/>
    <property type="molecule type" value="Genomic_DNA"/>
</dbReference>
<dbReference type="InterPro" id="IPR032109">
    <property type="entry name" value="Big_3_5"/>
</dbReference>
<dbReference type="Gene3D" id="2.60.40.10">
    <property type="entry name" value="Immunoglobulins"/>
    <property type="match status" value="1"/>
</dbReference>
<feature type="chain" id="PRO_5029718621" evidence="7">
    <location>
        <begin position="31"/>
        <end position="461"/>
    </location>
</feature>
<dbReference type="Proteomes" id="UP000460221">
    <property type="component" value="Unassembled WGS sequence"/>
</dbReference>
<dbReference type="GO" id="GO:0018104">
    <property type="term" value="P:peptidoglycan-protein cross-linking"/>
    <property type="evidence" value="ECO:0007669"/>
    <property type="project" value="TreeGrafter"/>
</dbReference>
<dbReference type="PROSITE" id="PS52029">
    <property type="entry name" value="LD_TPASE"/>
    <property type="match status" value="1"/>
</dbReference>
<dbReference type="GO" id="GO:0005576">
    <property type="term" value="C:extracellular region"/>
    <property type="evidence" value="ECO:0007669"/>
    <property type="project" value="TreeGrafter"/>
</dbReference>
<dbReference type="Pfam" id="PF03734">
    <property type="entry name" value="YkuD"/>
    <property type="match status" value="1"/>
</dbReference>
<dbReference type="GO" id="GO:0071555">
    <property type="term" value="P:cell wall organization"/>
    <property type="evidence" value="ECO:0007669"/>
    <property type="project" value="UniProtKB-UniRule"/>
</dbReference>
<keyword evidence="10" id="KW-1185">Reference proteome</keyword>
<accession>A0A7K1FTI4</accession>
<keyword evidence="4 6" id="KW-0573">Peptidoglycan synthesis</keyword>
<keyword evidence="3 6" id="KW-0133">Cell shape</keyword>
<dbReference type="GO" id="GO:0005975">
    <property type="term" value="P:carbohydrate metabolic process"/>
    <property type="evidence" value="ECO:0007669"/>
    <property type="project" value="UniProtKB-ARBA"/>
</dbReference>
<feature type="signal peptide" evidence="7">
    <location>
        <begin position="1"/>
        <end position="30"/>
    </location>
</feature>
<dbReference type="Gene3D" id="2.60.120.260">
    <property type="entry name" value="Galactose-binding domain-like"/>
    <property type="match status" value="1"/>
</dbReference>
<dbReference type="InterPro" id="IPR050979">
    <property type="entry name" value="LD-transpeptidase"/>
</dbReference>
<keyword evidence="7" id="KW-0732">Signal</keyword>
<evidence type="ECO:0000256" key="7">
    <source>
        <dbReference type="SAM" id="SignalP"/>
    </source>
</evidence>
<feature type="domain" description="L,D-TPase catalytic" evidence="8">
    <location>
        <begin position="348"/>
        <end position="455"/>
    </location>
</feature>
<dbReference type="Gene3D" id="2.40.440.10">
    <property type="entry name" value="L,D-transpeptidase catalytic domain-like"/>
    <property type="match status" value="1"/>
</dbReference>
<evidence type="ECO:0000256" key="2">
    <source>
        <dbReference type="ARBA" id="ARBA00022679"/>
    </source>
</evidence>
<gene>
    <name evidence="9" type="ORF">GIS00_22440</name>
</gene>
<comment type="caution">
    <text evidence="9">The sequence shown here is derived from an EMBL/GenBank/DDBJ whole genome shotgun (WGS) entry which is preliminary data.</text>
</comment>
<evidence type="ECO:0000259" key="8">
    <source>
        <dbReference type="PROSITE" id="PS52029"/>
    </source>
</evidence>
<dbReference type="RefSeq" id="WP_154770702.1">
    <property type="nucleotide sequence ID" value="NZ_WLYK01000011.1"/>
</dbReference>
<keyword evidence="2" id="KW-0808">Transferase</keyword>
<keyword evidence="5 6" id="KW-0961">Cell wall biogenesis/degradation</keyword>
<dbReference type="CDD" id="cd16913">
    <property type="entry name" value="YkuD_like"/>
    <property type="match status" value="1"/>
</dbReference>
<reference evidence="9 10" key="1">
    <citation type="submission" date="2019-11" db="EMBL/GenBank/DDBJ databases">
        <authorList>
            <person name="Jiang L.-Q."/>
        </authorList>
    </citation>
    <scope>NUCLEOTIDE SEQUENCE [LARGE SCALE GENOMIC DNA]</scope>
    <source>
        <strain evidence="9 10">YIM 132087</strain>
    </source>
</reference>
<dbReference type="GO" id="GO:0071972">
    <property type="term" value="F:peptidoglycan L,D-transpeptidase activity"/>
    <property type="evidence" value="ECO:0007669"/>
    <property type="project" value="TreeGrafter"/>
</dbReference>
<protein>
    <submittedName>
        <fullName evidence="9">L,D-transpeptidase family protein</fullName>
    </submittedName>
</protein>
<evidence type="ECO:0000313" key="9">
    <source>
        <dbReference type="EMBL" id="MTD16699.1"/>
    </source>
</evidence>
<feature type="active site" description="Proton donor/acceptor" evidence="6">
    <location>
        <position position="420"/>
    </location>
</feature>
<dbReference type="InterPro" id="IPR013783">
    <property type="entry name" value="Ig-like_fold"/>
</dbReference>
<evidence type="ECO:0000313" key="10">
    <source>
        <dbReference type="Proteomes" id="UP000460221"/>
    </source>
</evidence>
<dbReference type="InterPro" id="IPR038063">
    <property type="entry name" value="Transpep_catalytic_dom"/>
</dbReference>
<evidence type="ECO:0000256" key="3">
    <source>
        <dbReference type="ARBA" id="ARBA00022960"/>
    </source>
</evidence>
<comment type="pathway">
    <text evidence="1 6">Cell wall biogenesis; peptidoglycan biosynthesis.</text>
</comment>
<dbReference type="AlphaFoldDB" id="A0A7K1FTI4"/>